<name>A0A6J5ZVW5_9ZZZZ</name>
<dbReference type="EMBL" id="CAESAO010000098">
    <property type="protein sequence ID" value="CAB4345369.1"/>
    <property type="molecule type" value="Genomic_DNA"/>
</dbReference>
<dbReference type="Gene3D" id="1.10.357.10">
    <property type="entry name" value="Tetracycline Repressor, domain 2"/>
    <property type="match status" value="1"/>
</dbReference>
<dbReference type="PANTHER" id="PTHR30055">
    <property type="entry name" value="HTH-TYPE TRANSCRIPTIONAL REGULATOR RUTR"/>
    <property type="match status" value="1"/>
</dbReference>
<organism evidence="5">
    <name type="scientific">freshwater metagenome</name>
    <dbReference type="NCBI Taxonomy" id="449393"/>
    <lineage>
        <taxon>unclassified sequences</taxon>
        <taxon>metagenomes</taxon>
        <taxon>ecological metagenomes</taxon>
    </lineage>
</organism>
<dbReference type="PRINTS" id="PR00455">
    <property type="entry name" value="HTHTETR"/>
</dbReference>
<dbReference type="PANTHER" id="PTHR30055:SF234">
    <property type="entry name" value="HTH-TYPE TRANSCRIPTIONAL REGULATOR BETI"/>
    <property type="match status" value="1"/>
</dbReference>
<keyword evidence="3" id="KW-0804">Transcription</keyword>
<protein>
    <submittedName>
        <fullName evidence="5">Unannotated protein</fullName>
    </submittedName>
</protein>
<proteinExistence type="predicted"/>
<keyword evidence="1" id="KW-0805">Transcription regulation</keyword>
<evidence type="ECO:0000256" key="3">
    <source>
        <dbReference type="ARBA" id="ARBA00023163"/>
    </source>
</evidence>
<reference evidence="5" key="1">
    <citation type="submission" date="2020-05" db="EMBL/GenBank/DDBJ databases">
        <authorList>
            <person name="Chiriac C."/>
            <person name="Salcher M."/>
            <person name="Ghai R."/>
            <person name="Kavagutti S V."/>
        </authorList>
    </citation>
    <scope>NUCLEOTIDE SEQUENCE</scope>
</reference>
<evidence type="ECO:0000256" key="2">
    <source>
        <dbReference type="ARBA" id="ARBA00023125"/>
    </source>
</evidence>
<dbReference type="Pfam" id="PF00440">
    <property type="entry name" value="TetR_N"/>
    <property type="match status" value="1"/>
</dbReference>
<sequence>MPRAPVKPSRQTAHLARRRAELIASAQHTVAESGPEASIEHFAAEAGVSIATLYKHFGSKDGLLAAAVIDGQHRWEEWMSATVSVIPSEIEQFVAAGRLALRGHELQPELSHMGASILRTVRIDLGTLVSEMSVRIERLVAEGIVRSDQTDLRMRLYLACLINEFVRQASLPKPTPDEADAVVELALALLGLTPARAKKLVRAPLPPLGAVPQ</sequence>
<keyword evidence="2" id="KW-0238">DNA-binding</keyword>
<dbReference type="GO" id="GO:0000976">
    <property type="term" value="F:transcription cis-regulatory region binding"/>
    <property type="evidence" value="ECO:0007669"/>
    <property type="project" value="TreeGrafter"/>
</dbReference>
<dbReference type="AlphaFoldDB" id="A0A6J5ZVW5"/>
<dbReference type="InterPro" id="IPR001647">
    <property type="entry name" value="HTH_TetR"/>
</dbReference>
<accession>A0A6J5ZVW5</accession>
<evidence type="ECO:0000313" key="5">
    <source>
        <dbReference type="EMBL" id="CAB4345369.1"/>
    </source>
</evidence>
<dbReference type="GO" id="GO:0003700">
    <property type="term" value="F:DNA-binding transcription factor activity"/>
    <property type="evidence" value="ECO:0007669"/>
    <property type="project" value="TreeGrafter"/>
</dbReference>
<evidence type="ECO:0000259" key="4">
    <source>
        <dbReference type="PROSITE" id="PS50977"/>
    </source>
</evidence>
<dbReference type="PROSITE" id="PS50977">
    <property type="entry name" value="HTH_TETR_2"/>
    <property type="match status" value="1"/>
</dbReference>
<evidence type="ECO:0000256" key="1">
    <source>
        <dbReference type="ARBA" id="ARBA00023015"/>
    </source>
</evidence>
<gene>
    <name evidence="5" type="ORF">UFOPK3522_01091</name>
</gene>
<dbReference type="InterPro" id="IPR009057">
    <property type="entry name" value="Homeodomain-like_sf"/>
</dbReference>
<feature type="domain" description="HTH tetR-type" evidence="4">
    <location>
        <begin position="16"/>
        <end position="75"/>
    </location>
</feature>
<dbReference type="InterPro" id="IPR050109">
    <property type="entry name" value="HTH-type_TetR-like_transc_reg"/>
</dbReference>
<dbReference type="SUPFAM" id="SSF46689">
    <property type="entry name" value="Homeodomain-like"/>
    <property type="match status" value="1"/>
</dbReference>